<organism evidence="1 2">
    <name type="scientific">Alteripontixanthobacter maritimus</name>
    <dbReference type="NCBI Taxonomy" id="2161824"/>
    <lineage>
        <taxon>Bacteria</taxon>
        <taxon>Pseudomonadati</taxon>
        <taxon>Pseudomonadota</taxon>
        <taxon>Alphaproteobacteria</taxon>
        <taxon>Sphingomonadales</taxon>
        <taxon>Erythrobacteraceae</taxon>
        <taxon>Alteripontixanthobacter</taxon>
    </lineage>
</organism>
<gene>
    <name evidence="1" type="ORF">HME9302_01548</name>
</gene>
<evidence type="ECO:0000313" key="2">
    <source>
        <dbReference type="Proteomes" id="UP000253727"/>
    </source>
</evidence>
<name>A0A369Q9W6_9SPHN</name>
<proteinExistence type="predicted"/>
<reference evidence="1 2" key="1">
    <citation type="submission" date="2018-04" db="EMBL/GenBank/DDBJ databases">
        <title>Altererythrobacter sp. HME9302 genome sequencing and assembly.</title>
        <authorList>
            <person name="Kang H."/>
            <person name="Kim H."/>
            <person name="Joh K."/>
        </authorList>
    </citation>
    <scope>NUCLEOTIDE SEQUENCE [LARGE SCALE GENOMIC DNA]</scope>
    <source>
        <strain evidence="1 2">HME9302</strain>
    </source>
</reference>
<sequence>MVVFTFFAVSLVALVSVAIIADATIKARALHGSLARKLALAPSHPAIRLDIFECVADEPMPVLRQVTAKSQRACYRPGHAPRQPVDVVAA</sequence>
<evidence type="ECO:0000313" key="1">
    <source>
        <dbReference type="EMBL" id="RDC60345.1"/>
    </source>
</evidence>
<accession>A0A369Q9W6</accession>
<comment type="caution">
    <text evidence="1">The sequence shown here is derived from an EMBL/GenBank/DDBJ whole genome shotgun (WGS) entry which is preliminary data.</text>
</comment>
<keyword evidence="2" id="KW-1185">Reference proteome</keyword>
<dbReference type="EMBL" id="QBKA01000002">
    <property type="protein sequence ID" value="RDC60345.1"/>
    <property type="molecule type" value="Genomic_DNA"/>
</dbReference>
<dbReference type="AlphaFoldDB" id="A0A369Q9W6"/>
<protein>
    <submittedName>
        <fullName evidence="1">Uncharacterized protein</fullName>
    </submittedName>
</protein>
<dbReference type="Proteomes" id="UP000253727">
    <property type="component" value="Unassembled WGS sequence"/>
</dbReference>